<keyword evidence="1" id="KW-1133">Transmembrane helix</keyword>
<evidence type="ECO:0000313" key="3">
    <source>
        <dbReference type="Proteomes" id="UP000027982"/>
    </source>
</evidence>
<dbReference type="STRING" id="661478.OP10G_1468"/>
<protein>
    <submittedName>
        <fullName evidence="2">Uncharacterized protein</fullName>
    </submittedName>
</protein>
<keyword evidence="1" id="KW-0812">Transmembrane</keyword>
<dbReference type="EMBL" id="CP007139">
    <property type="protein sequence ID" value="AIE84836.1"/>
    <property type="molecule type" value="Genomic_DNA"/>
</dbReference>
<dbReference type="HOGENOM" id="CLU_2522645_0_0_0"/>
<proteinExistence type="predicted"/>
<gene>
    <name evidence="2" type="ORF">OP10G_1468</name>
</gene>
<evidence type="ECO:0000256" key="1">
    <source>
        <dbReference type="SAM" id="Phobius"/>
    </source>
</evidence>
<dbReference type="KEGG" id="fgi:OP10G_1468"/>
<sequence length="84" mass="8827">MNGQGEALFLDGVMLICAIMALVNVGRFKSRGASAYLLGGAFIVLGGTVYAYSQNAPMPLLGTGGLVVFLLLAGDMVYRIGRQR</sequence>
<reference evidence="2 3" key="1">
    <citation type="journal article" date="2014" name="PLoS ONE">
        <title>The first complete genome sequence of the class fimbriimonadia in the phylum armatimonadetes.</title>
        <authorList>
            <person name="Hu Z.Y."/>
            <person name="Wang Y.Z."/>
            <person name="Im W.T."/>
            <person name="Wang S.Y."/>
            <person name="Zhao G.P."/>
            <person name="Zheng H.J."/>
            <person name="Quan Z.X."/>
        </authorList>
    </citation>
    <scope>NUCLEOTIDE SEQUENCE [LARGE SCALE GENOMIC DNA]</scope>
    <source>
        <strain evidence="2">Gsoil 348</strain>
    </source>
</reference>
<keyword evidence="1" id="KW-0472">Membrane</keyword>
<feature type="transmembrane region" description="Helical" evidence="1">
    <location>
        <begin position="33"/>
        <end position="52"/>
    </location>
</feature>
<keyword evidence="3" id="KW-1185">Reference proteome</keyword>
<organism evidence="2 3">
    <name type="scientific">Fimbriimonas ginsengisoli Gsoil 348</name>
    <dbReference type="NCBI Taxonomy" id="661478"/>
    <lineage>
        <taxon>Bacteria</taxon>
        <taxon>Bacillati</taxon>
        <taxon>Armatimonadota</taxon>
        <taxon>Fimbriimonadia</taxon>
        <taxon>Fimbriimonadales</taxon>
        <taxon>Fimbriimonadaceae</taxon>
        <taxon>Fimbriimonas</taxon>
    </lineage>
</organism>
<dbReference type="Proteomes" id="UP000027982">
    <property type="component" value="Chromosome"/>
</dbReference>
<dbReference type="RefSeq" id="WP_025226551.1">
    <property type="nucleotide sequence ID" value="NZ_CP007139.1"/>
</dbReference>
<dbReference type="AlphaFoldDB" id="A0A068NMZ2"/>
<feature type="transmembrane region" description="Helical" evidence="1">
    <location>
        <begin position="6"/>
        <end position="26"/>
    </location>
</feature>
<name>A0A068NMZ2_FIMGI</name>
<evidence type="ECO:0000313" key="2">
    <source>
        <dbReference type="EMBL" id="AIE84836.1"/>
    </source>
</evidence>
<accession>A0A068NMZ2</accession>
<feature type="transmembrane region" description="Helical" evidence="1">
    <location>
        <begin position="58"/>
        <end position="78"/>
    </location>
</feature>